<sequence length="23" mass="2518">MSDTDKDAQSTTNGTDSLFVNRN</sequence>
<dbReference type="EMBL" id="UINC01000928">
    <property type="protein sequence ID" value="SUZ64208.1"/>
    <property type="molecule type" value="Genomic_DNA"/>
</dbReference>
<proteinExistence type="predicted"/>
<protein>
    <submittedName>
        <fullName evidence="2">Uncharacterized protein</fullName>
    </submittedName>
</protein>
<dbReference type="AlphaFoldDB" id="A0A381PD35"/>
<feature type="compositionally biased region" description="Polar residues" evidence="1">
    <location>
        <begin position="9"/>
        <end position="23"/>
    </location>
</feature>
<feature type="region of interest" description="Disordered" evidence="1">
    <location>
        <begin position="1"/>
        <end position="23"/>
    </location>
</feature>
<organism evidence="2">
    <name type="scientific">marine metagenome</name>
    <dbReference type="NCBI Taxonomy" id="408172"/>
    <lineage>
        <taxon>unclassified sequences</taxon>
        <taxon>metagenomes</taxon>
        <taxon>ecological metagenomes</taxon>
    </lineage>
</organism>
<name>A0A381PD35_9ZZZZ</name>
<reference evidence="2" key="1">
    <citation type="submission" date="2018-05" db="EMBL/GenBank/DDBJ databases">
        <authorList>
            <person name="Lanie J.A."/>
            <person name="Ng W.-L."/>
            <person name="Kazmierczak K.M."/>
            <person name="Andrzejewski T.M."/>
            <person name="Davidsen T.M."/>
            <person name="Wayne K.J."/>
            <person name="Tettelin H."/>
            <person name="Glass J.I."/>
            <person name="Rusch D."/>
            <person name="Podicherti R."/>
            <person name="Tsui H.-C.T."/>
            <person name="Winkler M.E."/>
        </authorList>
    </citation>
    <scope>NUCLEOTIDE SEQUENCE</scope>
</reference>
<evidence type="ECO:0000256" key="1">
    <source>
        <dbReference type="SAM" id="MobiDB-lite"/>
    </source>
</evidence>
<evidence type="ECO:0000313" key="2">
    <source>
        <dbReference type="EMBL" id="SUZ64208.1"/>
    </source>
</evidence>
<accession>A0A381PD35</accession>
<gene>
    <name evidence="2" type="ORF">METZ01_LOCUS17062</name>
</gene>